<feature type="compositionally biased region" description="Low complexity" evidence="1">
    <location>
        <begin position="154"/>
        <end position="166"/>
    </location>
</feature>
<dbReference type="RefSeq" id="XP_010430560.1">
    <property type="nucleotide sequence ID" value="XM_010432258.2"/>
</dbReference>
<feature type="compositionally biased region" description="Low complexity" evidence="1">
    <location>
        <begin position="51"/>
        <end position="65"/>
    </location>
</feature>
<feature type="region of interest" description="Disordered" evidence="1">
    <location>
        <begin position="154"/>
        <end position="190"/>
    </location>
</feature>
<evidence type="ECO:0000313" key="3">
    <source>
        <dbReference type="RefSeq" id="XP_010430560.1"/>
    </source>
</evidence>
<evidence type="ECO:0000256" key="1">
    <source>
        <dbReference type="SAM" id="MobiDB-lite"/>
    </source>
</evidence>
<keyword evidence="2" id="KW-1185">Reference proteome</keyword>
<dbReference type="PANTHER" id="PTHR33978:SF4">
    <property type="entry name" value="SERINE_THREONINE-KINASE"/>
    <property type="match status" value="1"/>
</dbReference>
<feature type="compositionally biased region" description="Basic residues" evidence="1">
    <location>
        <begin position="32"/>
        <end position="43"/>
    </location>
</feature>
<proteinExistence type="predicted"/>
<dbReference type="Proteomes" id="UP000694864">
    <property type="component" value="Chromosome 9"/>
</dbReference>
<dbReference type="PANTHER" id="PTHR33978">
    <property type="entry name" value="SERINE/THREONINE-KINASE"/>
    <property type="match status" value="1"/>
</dbReference>
<feature type="compositionally biased region" description="Basic and acidic residues" evidence="1">
    <location>
        <begin position="1"/>
        <end position="30"/>
    </location>
</feature>
<dbReference type="GeneID" id="104714796"/>
<reference evidence="2" key="1">
    <citation type="journal article" date="2014" name="Nat. Commun.">
        <title>The emerging biofuel crop Camelina sativa retains a highly undifferentiated hexaploid genome structure.</title>
        <authorList>
            <person name="Kagale S."/>
            <person name="Koh C."/>
            <person name="Nixon J."/>
            <person name="Bollina V."/>
            <person name="Clarke W.E."/>
            <person name="Tuteja R."/>
            <person name="Spillane C."/>
            <person name="Robinson S.J."/>
            <person name="Links M.G."/>
            <person name="Clarke C."/>
            <person name="Higgins E.E."/>
            <person name="Huebert T."/>
            <person name="Sharpe A.G."/>
            <person name="Parkin I.A."/>
        </authorList>
    </citation>
    <scope>NUCLEOTIDE SEQUENCE [LARGE SCALE GENOMIC DNA]</scope>
    <source>
        <strain evidence="2">cv. DH55</strain>
    </source>
</reference>
<organism evidence="2 3">
    <name type="scientific">Camelina sativa</name>
    <name type="common">False flax</name>
    <name type="synonym">Myagrum sativum</name>
    <dbReference type="NCBI Taxonomy" id="90675"/>
    <lineage>
        <taxon>Eukaryota</taxon>
        <taxon>Viridiplantae</taxon>
        <taxon>Streptophyta</taxon>
        <taxon>Embryophyta</taxon>
        <taxon>Tracheophyta</taxon>
        <taxon>Spermatophyta</taxon>
        <taxon>Magnoliopsida</taxon>
        <taxon>eudicotyledons</taxon>
        <taxon>Gunneridae</taxon>
        <taxon>Pentapetalae</taxon>
        <taxon>rosids</taxon>
        <taxon>malvids</taxon>
        <taxon>Brassicales</taxon>
        <taxon>Brassicaceae</taxon>
        <taxon>Camelineae</taxon>
        <taxon>Camelina</taxon>
    </lineage>
</organism>
<accession>A0ABM0TSG3</accession>
<feature type="region of interest" description="Disordered" evidence="1">
    <location>
        <begin position="1"/>
        <end position="65"/>
    </location>
</feature>
<sequence>MEVKRRTLESPKMATKTEGEKITKKDDMIIKGHIKKGLRQAKKTTRDDQSPKISASSSSPSSSSYMMMKIKMGNCELSDKNSIQRSENNTKKMEINHVKNKMVLMNPKHNTEEITDVDNKMMKNKKVWDCESTLYDSFELNSFNRQLDSAISSSARSMSMPHLSHSTPPPPPSETTTWSLTKKQQSPNKKISRSLGKLIKSMFRQKEESNATFKAGHGRGVDMDKYYVVFDKKGSLTTIPESGESTDMVGSEINSLVRKTTSERFPRSRLVGVSCY</sequence>
<name>A0ABM0TSG3_CAMSA</name>
<evidence type="ECO:0000313" key="2">
    <source>
        <dbReference type="Proteomes" id="UP000694864"/>
    </source>
</evidence>
<protein>
    <submittedName>
        <fullName evidence="3">Uncharacterized protein LOC104714796 isoform X1</fullName>
    </submittedName>
</protein>
<reference evidence="3" key="2">
    <citation type="submission" date="2025-08" db="UniProtKB">
        <authorList>
            <consortium name="RefSeq"/>
        </authorList>
    </citation>
    <scope>IDENTIFICATION</scope>
    <source>
        <tissue evidence="3">Leaf</tissue>
    </source>
</reference>
<gene>
    <name evidence="3" type="primary">LOC104714796</name>
</gene>